<name>A0A9D7S9P2_9BACT</name>
<dbReference type="Gene3D" id="2.80.10.50">
    <property type="match status" value="3"/>
</dbReference>
<dbReference type="PANTHER" id="PTHR42754">
    <property type="entry name" value="ENDOGLUCANASE"/>
    <property type="match status" value="1"/>
</dbReference>
<dbReference type="AlphaFoldDB" id="A0A9D7S9P2"/>
<dbReference type="Proteomes" id="UP000808349">
    <property type="component" value="Unassembled WGS sequence"/>
</dbReference>
<sequence>MKYYFATYIILTSILDAFCQAGQLDLTFNGTGKVIIPIENQNIEANSVITQTDGKILISGIATSTKTKRDYFVIRCKNNGELDESFNQNGKLIIDFYGKDDFCYDLAQQPDGKILMTGVVSMPNFERKVGLVRLNTNGTLDSTFGTNGISISSFMNKGEDSRAILVQKDGKIIISGSISFSTPSFYTECALFKYNFDGTIDQSFGISGIATAKVPNGYYPSFAIQQSDSKIISGGYLLGNNTDVYMFRFNSDGTLDNSFGINGKVQTDFNSEDEYAYKIALQSDNKILIVAGIRNATGSDFGILRYSADGLLDNTFGFNGKVVTDFSLLNNVSNSIAIQEDHKIVIAGFVGDSPNHNFALARYNASGSLDLSFGNNGKVVTDFGGDDTGFAMTLQKDNKILVAGNSINSSKVGEIAISRYLSGLEIVNIIGANLQFKDVHYYPNPSNDKAILEYSLTKNQILNISLFDLGGIKIQNFVDKNLRQMGMNKEVLLFNKNIEPGNYILVIESDELRLGIDVNIKPN</sequence>
<reference evidence="1 2" key="1">
    <citation type="submission" date="2020-10" db="EMBL/GenBank/DDBJ databases">
        <title>Connecting structure to function with the recovery of over 1000 high-quality activated sludge metagenome-assembled genomes encoding full-length rRNA genes using long-read sequencing.</title>
        <authorList>
            <person name="Singleton C.M."/>
            <person name="Petriglieri F."/>
            <person name="Kristensen J.M."/>
            <person name="Kirkegaard R.H."/>
            <person name="Michaelsen T.Y."/>
            <person name="Andersen M.H."/>
            <person name="Karst S.M."/>
            <person name="Dueholm M.S."/>
            <person name="Nielsen P.H."/>
            <person name="Albertsen M."/>
        </authorList>
    </citation>
    <scope>NUCLEOTIDE SEQUENCE [LARGE SCALE GENOMIC DNA]</scope>
    <source>
        <strain evidence="1">Ribe_18-Q3-R11-54_BAT3C.373</strain>
    </source>
</reference>
<gene>
    <name evidence="1" type="ORF">IPO85_09325</name>
</gene>
<dbReference type="PANTHER" id="PTHR42754:SF1">
    <property type="entry name" value="LIPOPROTEIN"/>
    <property type="match status" value="1"/>
</dbReference>
<protein>
    <recommendedName>
        <fullName evidence="3">Secretion system C-terminal sorting domain-containing protein</fullName>
    </recommendedName>
</protein>
<evidence type="ECO:0008006" key="3">
    <source>
        <dbReference type="Google" id="ProtNLM"/>
    </source>
</evidence>
<evidence type="ECO:0000313" key="2">
    <source>
        <dbReference type="Proteomes" id="UP000808349"/>
    </source>
</evidence>
<dbReference type="Pfam" id="PF17164">
    <property type="entry name" value="DUF5122"/>
    <property type="match status" value="6"/>
</dbReference>
<proteinExistence type="predicted"/>
<dbReference type="EMBL" id="JADKFW010000005">
    <property type="protein sequence ID" value="MBK9717697.1"/>
    <property type="molecule type" value="Genomic_DNA"/>
</dbReference>
<comment type="caution">
    <text evidence="1">The sequence shown here is derived from an EMBL/GenBank/DDBJ whole genome shotgun (WGS) entry which is preliminary data.</text>
</comment>
<organism evidence="1 2">
    <name type="scientific">Candidatus Defluviibacterium haderslevense</name>
    <dbReference type="NCBI Taxonomy" id="2981993"/>
    <lineage>
        <taxon>Bacteria</taxon>
        <taxon>Pseudomonadati</taxon>
        <taxon>Bacteroidota</taxon>
        <taxon>Saprospiria</taxon>
        <taxon>Saprospirales</taxon>
        <taxon>Saprospiraceae</taxon>
        <taxon>Candidatus Defluviibacterium</taxon>
    </lineage>
</organism>
<dbReference type="NCBIfam" id="TIGR02608">
    <property type="entry name" value="delta_60_rpt"/>
    <property type="match status" value="7"/>
</dbReference>
<dbReference type="InterPro" id="IPR013431">
    <property type="entry name" value="Delta_60_rpt"/>
</dbReference>
<accession>A0A9D7S9P2</accession>
<dbReference type="SUPFAM" id="SSF101898">
    <property type="entry name" value="NHL repeat"/>
    <property type="match status" value="1"/>
</dbReference>
<evidence type="ECO:0000313" key="1">
    <source>
        <dbReference type="EMBL" id="MBK9717697.1"/>
    </source>
</evidence>